<evidence type="ECO:0000313" key="2">
    <source>
        <dbReference type="Proteomes" id="UP000027195"/>
    </source>
</evidence>
<accession>A0A067N832</accession>
<sequence length="66" mass="7291">MCTDARVFGTMLGLDDPPKFKAKKIPKEESMELIGDISVSVREVNVKWNASTGGFKLSGSYGRFHL</sequence>
<dbReference type="OrthoDB" id="5370359at2759"/>
<dbReference type="InParanoid" id="A0A067N832"/>
<dbReference type="AlphaFoldDB" id="A0A067N832"/>
<evidence type="ECO:0000313" key="1">
    <source>
        <dbReference type="EMBL" id="KDQ19911.1"/>
    </source>
</evidence>
<dbReference type="Proteomes" id="UP000027195">
    <property type="component" value="Unassembled WGS sequence"/>
</dbReference>
<name>A0A067N832_BOTB1</name>
<keyword evidence="2" id="KW-1185">Reference proteome</keyword>
<proteinExistence type="predicted"/>
<organism evidence="1 2">
    <name type="scientific">Botryobasidium botryosum (strain FD-172 SS1)</name>
    <dbReference type="NCBI Taxonomy" id="930990"/>
    <lineage>
        <taxon>Eukaryota</taxon>
        <taxon>Fungi</taxon>
        <taxon>Dikarya</taxon>
        <taxon>Basidiomycota</taxon>
        <taxon>Agaricomycotina</taxon>
        <taxon>Agaricomycetes</taxon>
        <taxon>Cantharellales</taxon>
        <taxon>Botryobasidiaceae</taxon>
        <taxon>Botryobasidium</taxon>
    </lineage>
</organism>
<dbReference type="HOGENOM" id="CLU_189570_0_0_1"/>
<protein>
    <submittedName>
        <fullName evidence="1">Uncharacterized protein</fullName>
    </submittedName>
</protein>
<gene>
    <name evidence="1" type="ORF">BOTBODRAFT_125406</name>
</gene>
<reference evidence="2" key="1">
    <citation type="journal article" date="2014" name="Proc. Natl. Acad. Sci. U.S.A.">
        <title>Extensive sampling of basidiomycete genomes demonstrates inadequacy of the white-rot/brown-rot paradigm for wood decay fungi.</title>
        <authorList>
            <person name="Riley R."/>
            <person name="Salamov A.A."/>
            <person name="Brown D.W."/>
            <person name="Nagy L.G."/>
            <person name="Floudas D."/>
            <person name="Held B.W."/>
            <person name="Levasseur A."/>
            <person name="Lombard V."/>
            <person name="Morin E."/>
            <person name="Otillar R."/>
            <person name="Lindquist E.A."/>
            <person name="Sun H."/>
            <person name="LaButti K.M."/>
            <person name="Schmutz J."/>
            <person name="Jabbour D."/>
            <person name="Luo H."/>
            <person name="Baker S.E."/>
            <person name="Pisabarro A.G."/>
            <person name="Walton J.D."/>
            <person name="Blanchette R.A."/>
            <person name="Henrissat B."/>
            <person name="Martin F."/>
            <person name="Cullen D."/>
            <person name="Hibbett D.S."/>
            <person name="Grigoriev I.V."/>
        </authorList>
    </citation>
    <scope>NUCLEOTIDE SEQUENCE [LARGE SCALE GENOMIC DNA]</scope>
    <source>
        <strain evidence="2">FD-172 SS1</strain>
    </source>
</reference>
<dbReference type="EMBL" id="KL198018">
    <property type="protein sequence ID" value="KDQ19911.1"/>
    <property type="molecule type" value="Genomic_DNA"/>
</dbReference>